<sequence>MPGSQRTNYGFAVLLTTCGSKGVRIGYQLGLHNWRILREDMSVESSHDVTFEETLYPGISSHDPAGLIAPPEAFLEYFSDDEEVDLLPHSVQLMEDKSGDSEGEVERQLCRPSTSNNQLPESSP</sequence>
<dbReference type="Proteomes" id="UP000235388">
    <property type="component" value="Unassembled WGS sequence"/>
</dbReference>
<protein>
    <submittedName>
        <fullName evidence="2">Uncharacterized protein</fullName>
    </submittedName>
</protein>
<reference evidence="2 3" key="1">
    <citation type="submission" date="2017-11" db="EMBL/GenBank/DDBJ databases">
        <title>De novo assembly and phasing of dikaryotic genomes from two isolates of Puccinia coronata f. sp. avenae, the causal agent of oat crown rust.</title>
        <authorList>
            <person name="Miller M.E."/>
            <person name="Zhang Y."/>
            <person name="Omidvar V."/>
            <person name="Sperschneider J."/>
            <person name="Schwessinger B."/>
            <person name="Raley C."/>
            <person name="Palmer J.M."/>
            <person name="Garnica D."/>
            <person name="Upadhyaya N."/>
            <person name="Rathjen J."/>
            <person name="Taylor J.M."/>
            <person name="Park R.F."/>
            <person name="Dodds P.N."/>
            <person name="Hirsch C.D."/>
            <person name="Kianian S.F."/>
            <person name="Figueroa M."/>
        </authorList>
    </citation>
    <scope>NUCLEOTIDE SEQUENCE [LARGE SCALE GENOMIC DNA]</scope>
    <source>
        <strain evidence="2">12NC29</strain>
    </source>
</reference>
<dbReference type="EMBL" id="PGCJ01000917">
    <property type="protein sequence ID" value="PLW14617.1"/>
    <property type="molecule type" value="Genomic_DNA"/>
</dbReference>
<evidence type="ECO:0000313" key="3">
    <source>
        <dbReference type="Proteomes" id="UP000235388"/>
    </source>
</evidence>
<dbReference type="AlphaFoldDB" id="A0A2N5SMZ7"/>
<comment type="caution">
    <text evidence="2">The sequence shown here is derived from an EMBL/GenBank/DDBJ whole genome shotgun (WGS) entry which is preliminary data.</text>
</comment>
<accession>A0A2N5SMZ7</accession>
<name>A0A2N5SMZ7_9BASI</name>
<proteinExistence type="predicted"/>
<keyword evidence="3" id="KW-1185">Reference proteome</keyword>
<evidence type="ECO:0000313" key="2">
    <source>
        <dbReference type="EMBL" id="PLW14617.1"/>
    </source>
</evidence>
<feature type="compositionally biased region" description="Basic and acidic residues" evidence="1">
    <location>
        <begin position="94"/>
        <end position="109"/>
    </location>
</feature>
<evidence type="ECO:0000256" key="1">
    <source>
        <dbReference type="SAM" id="MobiDB-lite"/>
    </source>
</evidence>
<feature type="region of interest" description="Disordered" evidence="1">
    <location>
        <begin position="93"/>
        <end position="124"/>
    </location>
</feature>
<gene>
    <name evidence="2" type="ORF">PCANC_20407</name>
</gene>
<feature type="compositionally biased region" description="Polar residues" evidence="1">
    <location>
        <begin position="111"/>
        <end position="124"/>
    </location>
</feature>
<organism evidence="2 3">
    <name type="scientific">Puccinia coronata f. sp. avenae</name>
    <dbReference type="NCBI Taxonomy" id="200324"/>
    <lineage>
        <taxon>Eukaryota</taxon>
        <taxon>Fungi</taxon>
        <taxon>Dikarya</taxon>
        <taxon>Basidiomycota</taxon>
        <taxon>Pucciniomycotina</taxon>
        <taxon>Pucciniomycetes</taxon>
        <taxon>Pucciniales</taxon>
        <taxon>Pucciniaceae</taxon>
        <taxon>Puccinia</taxon>
    </lineage>
</organism>